<evidence type="ECO:0000313" key="2">
    <source>
        <dbReference type="Proteomes" id="UP000275408"/>
    </source>
</evidence>
<feature type="non-terminal residue" evidence="1">
    <location>
        <position position="167"/>
    </location>
</feature>
<dbReference type="Proteomes" id="UP000275408">
    <property type="component" value="Unassembled WGS sequence"/>
</dbReference>
<protein>
    <submittedName>
        <fullName evidence="1">Uncharacterized protein</fullName>
    </submittedName>
</protein>
<evidence type="ECO:0000313" key="1">
    <source>
        <dbReference type="EMBL" id="RMX46274.1"/>
    </source>
</evidence>
<feature type="non-terminal residue" evidence="1">
    <location>
        <position position="1"/>
    </location>
</feature>
<comment type="caution">
    <text evidence="1">The sequence shown here is derived from an EMBL/GenBank/DDBJ whole genome shotgun (WGS) entry which is preliminary data.</text>
</comment>
<dbReference type="AlphaFoldDB" id="A0A3M6TY94"/>
<proteinExistence type="predicted"/>
<dbReference type="EMBL" id="RCHS01002704">
    <property type="protein sequence ID" value="RMX46274.1"/>
    <property type="molecule type" value="Genomic_DNA"/>
</dbReference>
<keyword evidence="2" id="KW-1185">Reference proteome</keyword>
<sequence length="167" mass="19009">FGKRKQGLEGQTCREFIQASSQWSMATYKIPLLTTFCLDCELNLAFGFQFTASFRAKPPVEKVIGCLAGLPAQLFGDQRCTLKTGDENEEKYQLGDYKLIQYEILQTNITRTVWQTVRKITNEILGVKGLNVSETSDENKEKYQSGGYKLISYIILQTNIARTVWQT</sequence>
<name>A0A3M6TY94_POCDA</name>
<reference evidence="1 2" key="1">
    <citation type="journal article" date="2018" name="Sci. Rep.">
        <title>Comparative analysis of the Pocillopora damicornis genome highlights role of immune system in coral evolution.</title>
        <authorList>
            <person name="Cunning R."/>
            <person name="Bay R.A."/>
            <person name="Gillette P."/>
            <person name="Baker A.C."/>
            <person name="Traylor-Knowles N."/>
        </authorList>
    </citation>
    <scope>NUCLEOTIDE SEQUENCE [LARGE SCALE GENOMIC DNA]</scope>
    <source>
        <strain evidence="1">RSMAS</strain>
        <tissue evidence="1">Whole animal</tissue>
    </source>
</reference>
<organism evidence="1 2">
    <name type="scientific">Pocillopora damicornis</name>
    <name type="common">Cauliflower coral</name>
    <name type="synonym">Millepora damicornis</name>
    <dbReference type="NCBI Taxonomy" id="46731"/>
    <lineage>
        <taxon>Eukaryota</taxon>
        <taxon>Metazoa</taxon>
        <taxon>Cnidaria</taxon>
        <taxon>Anthozoa</taxon>
        <taxon>Hexacorallia</taxon>
        <taxon>Scleractinia</taxon>
        <taxon>Astrocoeniina</taxon>
        <taxon>Pocilloporidae</taxon>
        <taxon>Pocillopora</taxon>
    </lineage>
</organism>
<gene>
    <name evidence="1" type="ORF">pdam_00000669</name>
</gene>
<accession>A0A3M6TY94</accession>